<reference evidence="3 4" key="1">
    <citation type="submission" date="2024-04" db="EMBL/GenBank/DDBJ databases">
        <authorList>
            <person name="Waldvogel A.-M."/>
            <person name="Schoenle A."/>
        </authorList>
    </citation>
    <scope>NUCLEOTIDE SEQUENCE [LARGE SCALE GENOMIC DNA]</scope>
</reference>
<feature type="region of interest" description="Disordered" evidence="2">
    <location>
        <begin position="167"/>
        <end position="192"/>
    </location>
</feature>
<evidence type="ECO:0000256" key="1">
    <source>
        <dbReference type="SAM" id="Coils"/>
    </source>
</evidence>
<evidence type="ECO:0000256" key="2">
    <source>
        <dbReference type="SAM" id="MobiDB-lite"/>
    </source>
</evidence>
<dbReference type="AlphaFoldDB" id="A0AAV2LXU5"/>
<dbReference type="Proteomes" id="UP001497482">
    <property type="component" value="Chromosome 5"/>
</dbReference>
<organism evidence="3 4">
    <name type="scientific">Knipowitschia caucasica</name>
    <name type="common">Caucasian dwarf goby</name>
    <name type="synonym">Pomatoschistus caucasicus</name>
    <dbReference type="NCBI Taxonomy" id="637954"/>
    <lineage>
        <taxon>Eukaryota</taxon>
        <taxon>Metazoa</taxon>
        <taxon>Chordata</taxon>
        <taxon>Craniata</taxon>
        <taxon>Vertebrata</taxon>
        <taxon>Euteleostomi</taxon>
        <taxon>Actinopterygii</taxon>
        <taxon>Neopterygii</taxon>
        <taxon>Teleostei</taxon>
        <taxon>Neoteleostei</taxon>
        <taxon>Acanthomorphata</taxon>
        <taxon>Gobiaria</taxon>
        <taxon>Gobiiformes</taxon>
        <taxon>Gobioidei</taxon>
        <taxon>Gobiidae</taxon>
        <taxon>Gobiinae</taxon>
        <taxon>Knipowitschia</taxon>
    </lineage>
</organism>
<proteinExistence type="predicted"/>
<name>A0AAV2LXU5_KNICA</name>
<gene>
    <name evidence="3" type="ORF">KC01_LOCUS33210</name>
</gene>
<evidence type="ECO:0000313" key="4">
    <source>
        <dbReference type="Proteomes" id="UP001497482"/>
    </source>
</evidence>
<sequence length="284" mass="32116">MPGKCKFQDAWLEKDMYRDWLMRDVHDIHSALCRACCKFIKLQTMGEAALTSHAGGAGHKAAVCKLQAQSLYMSQSSQNIKKSPGDEGTTPPYLPCETGHINGSIAQVKRTIWPEEEKRRPGLSQIEEVKALPSESEWSELNHNKNSISYNPEFQDSSFTTFISATGSCTRRPTRRGRPPSKPESEAGAAASLSPLEHQRNMALLEWEGRMRSLSQEHELLAEKRRATRQKERAYRLKKKYYRAKLRRLGEDVASSSDSEQDEGHKLVISNTHSGILHDTDCRM</sequence>
<accession>A0AAV2LXU5</accession>
<feature type="coiled-coil region" evidence="1">
    <location>
        <begin position="204"/>
        <end position="231"/>
    </location>
</feature>
<protein>
    <submittedName>
        <fullName evidence="3">Uncharacterized protein</fullName>
    </submittedName>
</protein>
<keyword evidence="4" id="KW-1185">Reference proteome</keyword>
<dbReference type="EMBL" id="OZ035827">
    <property type="protein sequence ID" value="CAL1605917.1"/>
    <property type="molecule type" value="Genomic_DNA"/>
</dbReference>
<keyword evidence="1" id="KW-0175">Coiled coil</keyword>
<evidence type="ECO:0000313" key="3">
    <source>
        <dbReference type="EMBL" id="CAL1605917.1"/>
    </source>
</evidence>